<dbReference type="InterPro" id="IPR016639">
    <property type="entry name" value="GST_Omega/GSH"/>
</dbReference>
<dbReference type="PANTHER" id="PTHR32419">
    <property type="entry name" value="GLUTATHIONYL-HYDROQUINONE REDUCTASE"/>
    <property type="match status" value="1"/>
</dbReference>
<protein>
    <submittedName>
        <fullName evidence="1">Uncharacterized protein</fullName>
    </submittedName>
</protein>
<evidence type="ECO:0000313" key="2">
    <source>
        <dbReference type="Proteomes" id="UP001141253"/>
    </source>
</evidence>
<keyword evidence="2" id="KW-1185">Reference proteome</keyword>
<reference evidence="1" key="1">
    <citation type="submission" date="2022-10" db="EMBL/GenBank/DDBJ databases">
        <authorList>
            <person name="Hyden B.L."/>
            <person name="Feng K."/>
            <person name="Yates T."/>
            <person name="Jawdy S."/>
            <person name="Smart L.B."/>
            <person name="Muchero W."/>
        </authorList>
    </citation>
    <scope>NUCLEOTIDE SEQUENCE</scope>
    <source>
        <tissue evidence="1">Shoot tip</tissue>
    </source>
</reference>
<name>A0ABQ9AGJ5_9ROSI</name>
<dbReference type="EMBL" id="JAPFFI010000020">
    <property type="protein sequence ID" value="KAJ6339366.1"/>
    <property type="molecule type" value="Genomic_DNA"/>
</dbReference>
<proteinExistence type="predicted"/>
<comment type="caution">
    <text evidence="1">The sequence shown here is derived from an EMBL/GenBank/DDBJ whole genome shotgun (WGS) entry which is preliminary data.</text>
</comment>
<sequence>MARSAIDETSDTGAFKRTASTFRVLHTLKIKGLEKAIAFTSVKPIWERTKESDKHMGWVFPASETEEAGAEPDPLNGARSIRELYELCKYKLCWKVYGSCVVG</sequence>
<organism evidence="1 2">
    <name type="scientific">Salix suchowensis</name>
    <dbReference type="NCBI Taxonomy" id="1278906"/>
    <lineage>
        <taxon>Eukaryota</taxon>
        <taxon>Viridiplantae</taxon>
        <taxon>Streptophyta</taxon>
        <taxon>Embryophyta</taxon>
        <taxon>Tracheophyta</taxon>
        <taxon>Spermatophyta</taxon>
        <taxon>Magnoliopsida</taxon>
        <taxon>eudicotyledons</taxon>
        <taxon>Gunneridae</taxon>
        <taxon>Pentapetalae</taxon>
        <taxon>rosids</taxon>
        <taxon>fabids</taxon>
        <taxon>Malpighiales</taxon>
        <taxon>Salicaceae</taxon>
        <taxon>Saliceae</taxon>
        <taxon>Salix</taxon>
    </lineage>
</organism>
<dbReference type="PANTHER" id="PTHR32419:SF6">
    <property type="entry name" value="GLUTATHIONE S-TRANSFERASE OMEGA-LIKE 1-RELATED"/>
    <property type="match status" value="1"/>
</dbReference>
<dbReference type="Gene3D" id="3.40.30.10">
    <property type="entry name" value="Glutaredoxin"/>
    <property type="match status" value="1"/>
</dbReference>
<dbReference type="Proteomes" id="UP001141253">
    <property type="component" value="Chromosome 15W"/>
</dbReference>
<evidence type="ECO:0000313" key="1">
    <source>
        <dbReference type="EMBL" id="KAJ6339366.1"/>
    </source>
</evidence>
<gene>
    <name evidence="1" type="ORF">OIU77_007352</name>
</gene>
<accession>A0ABQ9AGJ5</accession>
<reference evidence="1" key="2">
    <citation type="journal article" date="2023" name="Int. J. Mol. Sci.">
        <title>De Novo Assembly and Annotation of 11 Diverse Shrub Willow (Salix) Genomes Reveals Novel Gene Organization in Sex-Linked Regions.</title>
        <authorList>
            <person name="Hyden B."/>
            <person name="Feng K."/>
            <person name="Yates T.B."/>
            <person name="Jawdy S."/>
            <person name="Cereghino C."/>
            <person name="Smart L.B."/>
            <person name="Muchero W."/>
        </authorList>
    </citation>
    <scope>NUCLEOTIDE SEQUENCE</scope>
    <source>
        <tissue evidence="1">Shoot tip</tissue>
    </source>
</reference>